<reference evidence="1" key="1">
    <citation type="submission" date="2018-02" db="EMBL/GenBank/DDBJ databases">
        <title>The genomes of Aspergillus section Nigri reveals drivers in fungal speciation.</title>
        <authorList>
            <consortium name="DOE Joint Genome Institute"/>
            <person name="Vesth T.C."/>
            <person name="Nybo J."/>
            <person name="Theobald S."/>
            <person name="Brandl J."/>
            <person name="Frisvad J.C."/>
            <person name="Nielsen K.F."/>
            <person name="Lyhne E.K."/>
            <person name="Kogle M.E."/>
            <person name="Kuo A."/>
            <person name="Riley R."/>
            <person name="Clum A."/>
            <person name="Nolan M."/>
            <person name="Lipzen A."/>
            <person name="Salamov A."/>
            <person name="Henrissat B."/>
            <person name="Wiebenga A."/>
            <person name="De vries R.P."/>
            <person name="Grigoriev I.V."/>
            <person name="Mortensen U.H."/>
            <person name="Andersen M.R."/>
            <person name="Baker S.E."/>
        </authorList>
    </citation>
    <scope>NUCLEOTIDE SEQUENCE</scope>
    <source>
        <strain evidence="1">CBS 621.78</strain>
    </source>
</reference>
<keyword evidence="2" id="KW-1185">Reference proteome</keyword>
<dbReference type="Proteomes" id="UP000249057">
    <property type="component" value="Unassembled WGS sequence"/>
</dbReference>
<dbReference type="EMBL" id="KZ825346">
    <property type="protein sequence ID" value="RAH45291.1"/>
    <property type="molecule type" value="Genomic_DNA"/>
</dbReference>
<gene>
    <name evidence="1" type="ORF">BO95DRAFT_363994</name>
</gene>
<accession>A0ACD1G7R3</accession>
<proteinExistence type="predicted"/>
<protein>
    <submittedName>
        <fullName evidence="1">Integral membrane protein</fullName>
    </submittedName>
</protein>
<name>A0ACD1G7R3_9EURO</name>
<evidence type="ECO:0000313" key="2">
    <source>
        <dbReference type="Proteomes" id="UP000249057"/>
    </source>
</evidence>
<evidence type="ECO:0000313" key="1">
    <source>
        <dbReference type="EMBL" id="RAH45291.1"/>
    </source>
</evidence>
<feature type="non-terminal residue" evidence="1">
    <location>
        <position position="1"/>
    </location>
</feature>
<organism evidence="1 2">
    <name type="scientific">Aspergillus brunneoviolaceus CBS 621.78</name>
    <dbReference type="NCBI Taxonomy" id="1450534"/>
    <lineage>
        <taxon>Eukaryota</taxon>
        <taxon>Fungi</taxon>
        <taxon>Dikarya</taxon>
        <taxon>Ascomycota</taxon>
        <taxon>Pezizomycotina</taxon>
        <taxon>Eurotiomycetes</taxon>
        <taxon>Eurotiomycetidae</taxon>
        <taxon>Eurotiales</taxon>
        <taxon>Aspergillaceae</taxon>
        <taxon>Aspergillus</taxon>
        <taxon>Aspergillus subgen. Circumdati</taxon>
    </lineage>
</organism>
<sequence length="402" mass="44396">GPTLLIVLWTLAVLTIVVLTGRIYIRAGLLHILGLDDWLIVFQLLMGLVYCILTTINVRLGFAKHAWLLSAATVEYATSLNCLSLLFGIISFTVPKLAVTTMLNRILNASHIQRVCPKTLSTLAAIISGVSIIILFTMCDPPRAPWQAGLVAEGKATCKNLWMLIDYAIFTGALSGFVDLVLVNYSSTVLMKSHMSLRTRLTLCAALGLGSGYVRHSFALKGPADQEAYTYGTADLFIWTKLQCIESSIGIIASCIPMLQPFLELMLGNRTASSYNNSRNRYKGYNLPEYSHWSHSRSSKLRKMDFAVATVESQKNILPDAEGEQGGEGGHMLGIIRRTDAVIVEHVGRGEPWLCGRRLCGNFLHGLAHNKRIFPIHRLFPSSEKITTGLHQPHIKDYKPAD</sequence>